<dbReference type="AlphaFoldDB" id="A0A6H9YYY2"/>
<dbReference type="Proteomes" id="UP000468735">
    <property type="component" value="Unassembled WGS sequence"/>
</dbReference>
<protein>
    <submittedName>
        <fullName evidence="1">Uncharacterized protein</fullName>
    </submittedName>
</protein>
<dbReference type="RefSeq" id="WP_151557562.1">
    <property type="nucleotide sequence ID" value="NZ_WBMT01000001.1"/>
</dbReference>
<proteinExistence type="predicted"/>
<accession>A0A6H9YYY2</accession>
<reference evidence="1 2" key="1">
    <citation type="submission" date="2019-09" db="EMBL/GenBank/DDBJ databases">
        <title>Actinomadura physcomitrii sp. nov., a novel actinomycete isolated from moss [Physcomitrium sphaericum (Ludw) Fuernr].</title>
        <authorList>
            <person name="Zhuang X."/>
            <person name="Liu C."/>
        </authorList>
    </citation>
    <scope>NUCLEOTIDE SEQUENCE [LARGE SCALE GENOMIC DNA]</scope>
    <source>
        <strain evidence="1 2">HMC1</strain>
    </source>
</reference>
<dbReference type="OrthoDB" id="9804264at2"/>
<sequence>MFRPPATVEVLTGAANTMLAAAEDLARDRRREIEIASEVLKPLYWQLDPAAVEGFLTQRCRRVSGAMVDTTTGRAVTAICPVHLLGHPAPG</sequence>
<comment type="caution">
    <text evidence="1">The sequence shown here is derived from an EMBL/GenBank/DDBJ whole genome shotgun (WGS) entry which is preliminary data.</text>
</comment>
<name>A0A6H9YYY2_9ACTN</name>
<dbReference type="EMBL" id="WBMT01000001">
    <property type="protein sequence ID" value="KAB2352594.1"/>
    <property type="molecule type" value="Genomic_DNA"/>
</dbReference>
<gene>
    <name evidence="1" type="ORF">F8566_02735</name>
</gene>
<keyword evidence="2" id="KW-1185">Reference proteome</keyword>
<organism evidence="1 2">
    <name type="scientific">Actinomadura rudentiformis</name>
    <dbReference type="NCBI Taxonomy" id="359158"/>
    <lineage>
        <taxon>Bacteria</taxon>
        <taxon>Bacillati</taxon>
        <taxon>Actinomycetota</taxon>
        <taxon>Actinomycetes</taxon>
        <taxon>Streptosporangiales</taxon>
        <taxon>Thermomonosporaceae</taxon>
        <taxon>Actinomadura</taxon>
    </lineage>
</organism>
<evidence type="ECO:0000313" key="1">
    <source>
        <dbReference type="EMBL" id="KAB2352594.1"/>
    </source>
</evidence>
<evidence type="ECO:0000313" key="2">
    <source>
        <dbReference type="Proteomes" id="UP000468735"/>
    </source>
</evidence>